<dbReference type="PRINTS" id="PR00081">
    <property type="entry name" value="GDHRDH"/>
</dbReference>
<sequence length="232" mass="24464">MATLEGKTVVVVGGSSGIGFGVALASLQSLASTVIIASSNRARIENAIVRLQSHNLPGKVVGEVLDAKDSSVVKQFAIGLGLVDHIVWSSGDIPKAEDNLQDVRSAEQGQATFTVRFWGPFILAQHAKFHLGGSLTLTSGQSHFSVIDRIHLKPPAGMKLVASVGTAFDGPVKGLAVDLAPVRMNVVSPGLILDKAYGENKEAMLASLNEKILLKRAGNPTELAEAYLFLMK</sequence>
<dbReference type="PANTHER" id="PTHR43477">
    <property type="entry name" value="DIHYDROANTICAPSIN 7-DEHYDROGENASE"/>
    <property type="match status" value="1"/>
</dbReference>
<dbReference type="OrthoDB" id="294295at2759"/>
<name>A0A409WJD6_PSICY</name>
<dbReference type="STRING" id="93625.A0A409WJD6"/>
<keyword evidence="5" id="KW-1185">Reference proteome</keyword>
<protein>
    <recommendedName>
        <fullName evidence="6">NAD(P)-binding protein</fullName>
    </recommendedName>
</protein>
<comment type="caution">
    <text evidence="4">The sequence shown here is derived from an EMBL/GenBank/DDBJ whole genome shotgun (WGS) entry which is preliminary data.</text>
</comment>
<dbReference type="InParanoid" id="A0A409WJD6"/>
<dbReference type="InterPro" id="IPR051122">
    <property type="entry name" value="SDR_DHRS6-like"/>
</dbReference>
<dbReference type="InterPro" id="IPR002347">
    <property type="entry name" value="SDR_fam"/>
</dbReference>
<evidence type="ECO:0000313" key="4">
    <source>
        <dbReference type="EMBL" id="PPQ78638.1"/>
    </source>
</evidence>
<dbReference type="EMBL" id="NHYD01003412">
    <property type="protein sequence ID" value="PPQ78638.1"/>
    <property type="molecule type" value="Genomic_DNA"/>
</dbReference>
<dbReference type="Proteomes" id="UP000283269">
    <property type="component" value="Unassembled WGS sequence"/>
</dbReference>
<keyword evidence="2" id="KW-0521">NADP</keyword>
<dbReference type="SUPFAM" id="SSF51735">
    <property type="entry name" value="NAD(P)-binding Rossmann-fold domains"/>
    <property type="match status" value="1"/>
</dbReference>
<dbReference type="Gene3D" id="3.40.50.720">
    <property type="entry name" value="NAD(P)-binding Rossmann-like Domain"/>
    <property type="match status" value="1"/>
</dbReference>
<evidence type="ECO:0000256" key="3">
    <source>
        <dbReference type="ARBA" id="ARBA00023002"/>
    </source>
</evidence>
<dbReference type="AlphaFoldDB" id="A0A409WJD6"/>
<dbReference type="PANTHER" id="PTHR43477:SF1">
    <property type="entry name" value="DIHYDROANTICAPSIN 7-DEHYDROGENASE"/>
    <property type="match status" value="1"/>
</dbReference>
<gene>
    <name evidence="4" type="ORF">CVT25_010602</name>
</gene>
<evidence type="ECO:0000313" key="5">
    <source>
        <dbReference type="Proteomes" id="UP000283269"/>
    </source>
</evidence>
<evidence type="ECO:0000256" key="1">
    <source>
        <dbReference type="ARBA" id="ARBA00006484"/>
    </source>
</evidence>
<reference evidence="4 5" key="1">
    <citation type="journal article" date="2018" name="Evol. Lett.">
        <title>Horizontal gene cluster transfer increased hallucinogenic mushroom diversity.</title>
        <authorList>
            <person name="Reynolds H.T."/>
            <person name="Vijayakumar V."/>
            <person name="Gluck-Thaler E."/>
            <person name="Korotkin H.B."/>
            <person name="Matheny P.B."/>
            <person name="Slot J.C."/>
        </authorList>
    </citation>
    <scope>NUCLEOTIDE SEQUENCE [LARGE SCALE GENOMIC DNA]</scope>
    <source>
        <strain evidence="4 5">2631</strain>
    </source>
</reference>
<dbReference type="InterPro" id="IPR057571">
    <property type="entry name" value="SDR_PhqE-like"/>
</dbReference>
<evidence type="ECO:0008006" key="6">
    <source>
        <dbReference type="Google" id="ProtNLM"/>
    </source>
</evidence>
<comment type="similarity">
    <text evidence="1">Belongs to the short-chain dehydrogenases/reductases (SDR) family.</text>
</comment>
<accession>A0A409WJD6</accession>
<evidence type="ECO:0000256" key="2">
    <source>
        <dbReference type="ARBA" id="ARBA00022857"/>
    </source>
</evidence>
<proteinExistence type="inferred from homology"/>
<dbReference type="Pfam" id="PF23441">
    <property type="entry name" value="SDR"/>
    <property type="match status" value="1"/>
</dbReference>
<dbReference type="GO" id="GO:0016491">
    <property type="term" value="F:oxidoreductase activity"/>
    <property type="evidence" value="ECO:0007669"/>
    <property type="project" value="UniProtKB-KW"/>
</dbReference>
<organism evidence="4 5">
    <name type="scientific">Psilocybe cyanescens</name>
    <dbReference type="NCBI Taxonomy" id="93625"/>
    <lineage>
        <taxon>Eukaryota</taxon>
        <taxon>Fungi</taxon>
        <taxon>Dikarya</taxon>
        <taxon>Basidiomycota</taxon>
        <taxon>Agaricomycotina</taxon>
        <taxon>Agaricomycetes</taxon>
        <taxon>Agaricomycetidae</taxon>
        <taxon>Agaricales</taxon>
        <taxon>Agaricineae</taxon>
        <taxon>Strophariaceae</taxon>
        <taxon>Psilocybe</taxon>
    </lineage>
</organism>
<dbReference type="InterPro" id="IPR036291">
    <property type="entry name" value="NAD(P)-bd_dom_sf"/>
</dbReference>
<keyword evidence="3" id="KW-0560">Oxidoreductase</keyword>